<feature type="transmembrane region" description="Helical" evidence="9">
    <location>
        <begin position="142"/>
        <end position="168"/>
    </location>
</feature>
<dbReference type="Proteomes" id="UP000515960">
    <property type="component" value="Chromosome"/>
</dbReference>
<gene>
    <name evidence="11" type="primary">nhaC</name>
    <name evidence="11" type="ORF">H8790_00650</name>
</gene>
<evidence type="ECO:0000256" key="8">
    <source>
        <dbReference type="ARBA" id="ARBA00038435"/>
    </source>
</evidence>
<keyword evidence="6 9" id="KW-1133">Transmembrane helix</keyword>
<comment type="subcellular location">
    <subcellularLocation>
        <location evidence="1">Cell membrane</location>
        <topology evidence="1">Multi-pass membrane protein</topology>
    </subcellularLocation>
</comment>
<sequence length="498" mass="53686">MAKEKKARVRRDPTLLESTIAMLAMMVMVSYVIMAGKGDAQMPFIAATAIAAIIALRTGMTWAELEAGIVNTISAALQSLIVIMVIGMVIGSWIQGGVVPAMIYYGLKIINPKFFLLTINIICMITGLSTGSTYTTAGTMGIAAMGMGSVLGIPPGMTAGAVICGAYFGDKMSPLSDTTCLASGVNKVNIFVHVRHMVWTVTPSVLFSWVMFTVLGLRYAPTSTLEMGAIDAMLDGIAGSFQLSPWLLLPMALVVLMIIFQVPALPGILGVSVLGAVCSIIQGHGLADIIDALHYGYVSETGIEAVDTLLTRGGMDSMMWTVSFIICVLAFGGIMDVSGMLRTIINAILKRVRRDGTVYLCAALTCLLLNIVAADNYVAIVMTARMYRRPFAERGMMMQNLSRICEDVGSITSPLVPWNTCAIIMTGFLGVGPLVYGPYCFLNWSCGIFSIIYGYTGFTIARKDPDELLKEIDDPDFVEPKEIHTPWISKPVQRLEKV</sequence>
<keyword evidence="7 9" id="KW-0472">Membrane</keyword>
<dbReference type="PANTHER" id="PTHR33451">
    <property type="entry name" value="MALATE-2H(+)/NA(+)-LACTATE ANTIPORTER"/>
    <property type="match status" value="1"/>
</dbReference>
<keyword evidence="3" id="KW-0050">Antiport</keyword>
<dbReference type="PANTHER" id="PTHR33451:SF3">
    <property type="entry name" value="MALATE-2H(+)_NA(+)-LACTATE ANTIPORTER"/>
    <property type="match status" value="1"/>
</dbReference>
<evidence type="ECO:0000256" key="9">
    <source>
        <dbReference type="SAM" id="Phobius"/>
    </source>
</evidence>
<proteinExistence type="inferred from homology"/>
<accession>A0A7G9B4W8</accession>
<dbReference type="InterPro" id="IPR052180">
    <property type="entry name" value="NhaC_Na-H+_Antiporter"/>
</dbReference>
<feature type="transmembrane region" description="Helical" evidence="9">
    <location>
        <begin position="114"/>
        <end position="135"/>
    </location>
</feature>
<evidence type="ECO:0000313" key="11">
    <source>
        <dbReference type="EMBL" id="QNL44599.1"/>
    </source>
</evidence>
<keyword evidence="12" id="KW-1185">Reference proteome</keyword>
<reference evidence="11 12" key="1">
    <citation type="submission" date="2020-08" db="EMBL/GenBank/DDBJ databases">
        <authorList>
            <person name="Liu C."/>
            <person name="Sun Q."/>
        </authorList>
    </citation>
    <scope>NUCLEOTIDE SEQUENCE [LARGE SCALE GENOMIC DNA]</scope>
    <source>
        <strain evidence="11 12">NSJ-62</strain>
    </source>
</reference>
<feature type="transmembrane region" description="Helical" evidence="9">
    <location>
        <begin position="358"/>
        <end position="380"/>
    </location>
</feature>
<evidence type="ECO:0000256" key="7">
    <source>
        <dbReference type="ARBA" id="ARBA00023136"/>
    </source>
</evidence>
<dbReference type="GO" id="GO:0015297">
    <property type="term" value="F:antiporter activity"/>
    <property type="evidence" value="ECO:0007669"/>
    <property type="project" value="UniProtKB-KW"/>
</dbReference>
<evidence type="ECO:0000313" key="12">
    <source>
        <dbReference type="Proteomes" id="UP000515960"/>
    </source>
</evidence>
<feature type="transmembrane region" description="Helical" evidence="9">
    <location>
        <begin position="318"/>
        <end position="337"/>
    </location>
</feature>
<dbReference type="NCBIfam" id="TIGR00931">
    <property type="entry name" value="antiport_nhaC"/>
    <property type="match status" value="1"/>
</dbReference>
<dbReference type="KEGG" id="ohi:H8790_00650"/>
<dbReference type="EMBL" id="CP060490">
    <property type="protein sequence ID" value="QNL44599.1"/>
    <property type="molecule type" value="Genomic_DNA"/>
</dbReference>
<feature type="transmembrane region" description="Helical" evidence="9">
    <location>
        <begin position="241"/>
        <end position="262"/>
    </location>
</feature>
<evidence type="ECO:0000256" key="1">
    <source>
        <dbReference type="ARBA" id="ARBA00004651"/>
    </source>
</evidence>
<evidence type="ECO:0000259" key="10">
    <source>
        <dbReference type="Pfam" id="PF03553"/>
    </source>
</evidence>
<evidence type="ECO:0000256" key="5">
    <source>
        <dbReference type="ARBA" id="ARBA00022692"/>
    </source>
</evidence>
<feature type="domain" description="Na+/H+ antiporter NhaC-like C-terminal" evidence="10">
    <location>
        <begin position="165"/>
        <end position="458"/>
    </location>
</feature>
<evidence type="ECO:0000256" key="2">
    <source>
        <dbReference type="ARBA" id="ARBA00022448"/>
    </source>
</evidence>
<dbReference type="InterPro" id="IPR018461">
    <property type="entry name" value="Na/H_Antiport_NhaC-like_C"/>
</dbReference>
<feature type="transmembrane region" description="Helical" evidence="9">
    <location>
        <begin position="40"/>
        <end position="56"/>
    </location>
</feature>
<feature type="transmembrane region" description="Helical" evidence="9">
    <location>
        <begin position="441"/>
        <end position="461"/>
    </location>
</feature>
<name>A0A7G9B4W8_9FIRM</name>
<comment type="similarity">
    <text evidence="8">Belongs to the NhaC Na(+)/H(+) (TC 2.A.35) antiporter family.</text>
</comment>
<evidence type="ECO:0000256" key="3">
    <source>
        <dbReference type="ARBA" id="ARBA00022449"/>
    </source>
</evidence>
<evidence type="ECO:0000256" key="4">
    <source>
        <dbReference type="ARBA" id="ARBA00022475"/>
    </source>
</evidence>
<feature type="transmembrane region" description="Helical" evidence="9">
    <location>
        <begin position="68"/>
        <end position="94"/>
    </location>
</feature>
<dbReference type="AlphaFoldDB" id="A0A7G9B4W8"/>
<keyword evidence="2" id="KW-0813">Transport</keyword>
<dbReference type="Pfam" id="PF03553">
    <property type="entry name" value="Na_H_antiporter"/>
    <property type="match status" value="1"/>
</dbReference>
<evidence type="ECO:0000256" key="6">
    <source>
        <dbReference type="ARBA" id="ARBA00022989"/>
    </source>
</evidence>
<feature type="transmembrane region" description="Helical" evidence="9">
    <location>
        <begin position="197"/>
        <end position="220"/>
    </location>
</feature>
<organism evidence="11 12">
    <name type="scientific">Oscillibacter hominis</name>
    <dbReference type="NCBI Taxonomy" id="2763056"/>
    <lineage>
        <taxon>Bacteria</taxon>
        <taxon>Bacillati</taxon>
        <taxon>Bacillota</taxon>
        <taxon>Clostridia</taxon>
        <taxon>Eubacteriales</taxon>
        <taxon>Oscillospiraceae</taxon>
        <taxon>Oscillibacter</taxon>
    </lineage>
</organism>
<dbReference type="InterPro" id="IPR004770">
    <property type="entry name" value="Na/H_antiport_NhaC"/>
</dbReference>
<feature type="transmembrane region" description="Helical" evidence="9">
    <location>
        <begin position="15"/>
        <end position="34"/>
    </location>
</feature>
<keyword evidence="4" id="KW-1003">Cell membrane</keyword>
<protein>
    <submittedName>
        <fullName evidence="11">Na+/H+ antiporter NhaC</fullName>
    </submittedName>
</protein>
<keyword evidence="5 9" id="KW-0812">Transmembrane</keyword>
<dbReference type="GO" id="GO:0005886">
    <property type="term" value="C:plasma membrane"/>
    <property type="evidence" value="ECO:0007669"/>
    <property type="project" value="UniProtKB-SubCell"/>
</dbReference>
<dbReference type="RefSeq" id="WP_187333185.1">
    <property type="nucleotide sequence ID" value="NZ_CP060490.1"/>
</dbReference>